<dbReference type="NCBIfam" id="TIGR01090">
    <property type="entry name" value="apt"/>
    <property type="match status" value="1"/>
</dbReference>
<dbReference type="SUPFAM" id="SSF53271">
    <property type="entry name" value="PRTase-like"/>
    <property type="match status" value="1"/>
</dbReference>
<dbReference type="GO" id="GO:0002055">
    <property type="term" value="F:adenine binding"/>
    <property type="evidence" value="ECO:0007669"/>
    <property type="project" value="TreeGrafter"/>
</dbReference>
<comment type="similarity">
    <text evidence="5 11">Belongs to the purine/pyrimidine phosphoribosyltransferase family.</text>
</comment>
<dbReference type="EC" id="2.4.2.7" evidence="6 11"/>
<dbReference type="UniPathway" id="UPA00588">
    <property type="reaction ID" value="UER00646"/>
</dbReference>
<sequence length="177" mass="19847">MAQAEIKDRLAKKIRDIEDFPKKGIIFRDITPLLQDKVSFREAVRVIADHYRGKNISCVVSPEARGFILGAAVAYELGVGFIPVRKPGKLPYKVEKMRYNLEYGEDEVQIHKDAIRKGDNVLVFDDIIATGGTARATCKLVEKLGGKVVGVCFLIELTDLKGKEKLAEYDVFSIIKY</sequence>
<dbReference type="NCBIfam" id="NF002634">
    <property type="entry name" value="PRK02304.1-3"/>
    <property type="match status" value="1"/>
</dbReference>
<dbReference type="EMBL" id="QMQA01000187">
    <property type="protein sequence ID" value="RLE12154.1"/>
    <property type="molecule type" value="Genomic_DNA"/>
</dbReference>
<dbReference type="Gene3D" id="3.40.50.2020">
    <property type="match status" value="1"/>
</dbReference>
<organism evidence="13 14">
    <name type="scientific">Aerophobetes bacterium</name>
    <dbReference type="NCBI Taxonomy" id="2030807"/>
    <lineage>
        <taxon>Bacteria</taxon>
        <taxon>Candidatus Aerophobota</taxon>
    </lineage>
</organism>
<evidence type="ECO:0000256" key="10">
    <source>
        <dbReference type="ARBA" id="ARBA00022726"/>
    </source>
</evidence>
<dbReference type="CDD" id="cd06223">
    <property type="entry name" value="PRTases_typeI"/>
    <property type="match status" value="1"/>
</dbReference>
<dbReference type="GO" id="GO:0016208">
    <property type="term" value="F:AMP binding"/>
    <property type="evidence" value="ECO:0007669"/>
    <property type="project" value="TreeGrafter"/>
</dbReference>
<dbReference type="GO" id="GO:0044209">
    <property type="term" value="P:AMP salvage"/>
    <property type="evidence" value="ECO:0007669"/>
    <property type="project" value="UniProtKB-UniRule"/>
</dbReference>
<dbReference type="Proteomes" id="UP000280417">
    <property type="component" value="Unassembled WGS sequence"/>
</dbReference>
<evidence type="ECO:0000256" key="6">
    <source>
        <dbReference type="ARBA" id="ARBA00011893"/>
    </source>
</evidence>
<evidence type="ECO:0000256" key="8">
    <source>
        <dbReference type="ARBA" id="ARBA00022676"/>
    </source>
</evidence>
<dbReference type="GO" id="GO:0006166">
    <property type="term" value="P:purine ribonucleoside salvage"/>
    <property type="evidence" value="ECO:0007669"/>
    <property type="project" value="UniProtKB-UniRule"/>
</dbReference>
<dbReference type="InterPro" id="IPR005764">
    <property type="entry name" value="Ade_phspho_trans"/>
</dbReference>
<dbReference type="InterPro" id="IPR050054">
    <property type="entry name" value="UPRTase/APRTase"/>
</dbReference>
<dbReference type="NCBIfam" id="NF002633">
    <property type="entry name" value="PRK02304.1-2"/>
    <property type="match status" value="1"/>
</dbReference>
<evidence type="ECO:0000256" key="11">
    <source>
        <dbReference type="HAMAP-Rule" id="MF_00004"/>
    </source>
</evidence>
<accession>A0A662D8P5</accession>
<comment type="pathway">
    <text evidence="4 11">Purine metabolism; AMP biosynthesis via salvage pathway; AMP from adenine: step 1/1.</text>
</comment>
<proteinExistence type="inferred from homology"/>
<keyword evidence="9 11" id="KW-0808">Transferase</keyword>
<evidence type="ECO:0000256" key="4">
    <source>
        <dbReference type="ARBA" id="ARBA00004659"/>
    </source>
</evidence>
<comment type="subunit">
    <text evidence="11">Homodimer.</text>
</comment>
<comment type="caution">
    <text evidence="13">The sequence shown here is derived from an EMBL/GenBank/DDBJ whole genome shotgun (WGS) entry which is preliminary data.</text>
</comment>
<evidence type="ECO:0000259" key="12">
    <source>
        <dbReference type="Pfam" id="PF00156"/>
    </source>
</evidence>
<comment type="catalytic activity">
    <reaction evidence="1 11">
        <text>AMP + diphosphate = 5-phospho-alpha-D-ribose 1-diphosphate + adenine</text>
        <dbReference type="Rhea" id="RHEA:16609"/>
        <dbReference type="ChEBI" id="CHEBI:16708"/>
        <dbReference type="ChEBI" id="CHEBI:33019"/>
        <dbReference type="ChEBI" id="CHEBI:58017"/>
        <dbReference type="ChEBI" id="CHEBI:456215"/>
        <dbReference type="EC" id="2.4.2.7"/>
    </reaction>
</comment>
<evidence type="ECO:0000313" key="14">
    <source>
        <dbReference type="Proteomes" id="UP000280417"/>
    </source>
</evidence>
<keyword evidence="7 11" id="KW-0963">Cytoplasm</keyword>
<dbReference type="GO" id="GO:0003999">
    <property type="term" value="F:adenine phosphoribosyltransferase activity"/>
    <property type="evidence" value="ECO:0007669"/>
    <property type="project" value="UniProtKB-UniRule"/>
</dbReference>
<evidence type="ECO:0000256" key="3">
    <source>
        <dbReference type="ARBA" id="ARBA00004496"/>
    </source>
</evidence>
<comment type="subcellular location">
    <subcellularLocation>
        <location evidence="3 11">Cytoplasm</location>
    </subcellularLocation>
</comment>
<keyword evidence="10 11" id="KW-0660">Purine salvage</keyword>
<dbReference type="PANTHER" id="PTHR32315">
    <property type="entry name" value="ADENINE PHOSPHORIBOSYLTRANSFERASE"/>
    <property type="match status" value="1"/>
</dbReference>
<evidence type="ECO:0000313" key="13">
    <source>
        <dbReference type="EMBL" id="RLE12154.1"/>
    </source>
</evidence>
<evidence type="ECO:0000256" key="5">
    <source>
        <dbReference type="ARBA" id="ARBA00008391"/>
    </source>
</evidence>
<dbReference type="InterPro" id="IPR029057">
    <property type="entry name" value="PRTase-like"/>
</dbReference>
<dbReference type="GO" id="GO:0006168">
    <property type="term" value="P:adenine salvage"/>
    <property type="evidence" value="ECO:0007669"/>
    <property type="project" value="InterPro"/>
</dbReference>
<comment type="function">
    <text evidence="2 11">Catalyzes a salvage reaction resulting in the formation of AMP, that is energically less costly than de novo synthesis.</text>
</comment>
<evidence type="ECO:0000256" key="9">
    <source>
        <dbReference type="ARBA" id="ARBA00022679"/>
    </source>
</evidence>
<dbReference type="NCBIfam" id="NF002636">
    <property type="entry name" value="PRK02304.1-5"/>
    <property type="match status" value="1"/>
</dbReference>
<dbReference type="InterPro" id="IPR000836">
    <property type="entry name" value="PRTase_dom"/>
</dbReference>
<reference evidence="13 14" key="1">
    <citation type="submission" date="2018-06" db="EMBL/GenBank/DDBJ databases">
        <title>Extensive metabolic versatility and redundancy in microbially diverse, dynamic hydrothermal sediments.</title>
        <authorList>
            <person name="Dombrowski N."/>
            <person name="Teske A."/>
            <person name="Baker B.J."/>
        </authorList>
    </citation>
    <scope>NUCLEOTIDE SEQUENCE [LARGE SCALE GENOMIC DNA]</scope>
    <source>
        <strain evidence="13">B3_G15</strain>
    </source>
</reference>
<evidence type="ECO:0000256" key="7">
    <source>
        <dbReference type="ARBA" id="ARBA00022490"/>
    </source>
</evidence>
<dbReference type="HAMAP" id="MF_00004">
    <property type="entry name" value="Aden_phosphoribosyltr"/>
    <property type="match status" value="1"/>
</dbReference>
<keyword evidence="8 11" id="KW-0328">Glycosyltransferase</keyword>
<name>A0A662D8P5_UNCAE</name>
<feature type="domain" description="Phosphoribosyltransferase" evidence="12">
    <location>
        <begin position="42"/>
        <end position="174"/>
    </location>
</feature>
<gene>
    <name evidence="11" type="primary">apt</name>
    <name evidence="13" type="ORF">DRJ04_06710</name>
</gene>
<evidence type="ECO:0000256" key="1">
    <source>
        <dbReference type="ARBA" id="ARBA00000868"/>
    </source>
</evidence>
<dbReference type="PANTHER" id="PTHR32315:SF3">
    <property type="entry name" value="ADENINE PHOSPHORIBOSYLTRANSFERASE"/>
    <property type="match status" value="1"/>
</dbReference>
<dbReference type="Pfam" id="PF00156">
    <property type="entry name" value="Pribosyltran"/>
    <property type="match status" value="1"/>
</dbReference>
<protein>
    <recommendedName>
        <fullName evidence="6 11">Adenine phosphoribosyltransferase</fullName>
        <shortName evidence="11">APRT</shortName>
        <ecNumber evidence="6 11">2.4.2.7</ecNumber>
    </recommendedName>
</protein>
<dbReference type="AlphaFoldDB" id="A0A662D8P5"/>
<dbReference type="GO" id="GO:0005737">
    <property type="term" value="C:cytoplasm"/>
    <property type="evidence" value="ECO:0007669"/>
    <property type="project" value="UniProtKB-SubCell"/>
</dbReference>
<evidence type="ECO:0000256" key="2">
    <source>
        <dbReference type="ARBA" id="ARBA00003968"/>
    </source>
</evidence>
<dbReference type="FunFam" id="3.40.50.2020:FF:000021">
    <property type="entry name" value="Adenine phosphoribosyltransferase"/>
    <property type="match status" value="1"/>
</dbReference>